<dbReference type="KEGG" id="azz:DEW08_09065"/>
<evidence type="ECO:0000313" key="2">
    <source>
        <dbReference type="Proteomes" id="UP000245629"/>
    </source>
</evidence>
<keyword evidence="2" id="KW-1185">Reference proteome</keyword>
<organism evidence="1 2">
    <name type="scientific">Azospirillum thermophilum</name>
    <dbReference type="NCBI Taxonomy" id="2202148"/>
    <lineage>
        <taxon>Bacteria</taxon>
        <taxon>Pseudomonadati</taxon>
        <taxon>Pseudomonadota</taxon>
        <taxon>Alphaproteobacteria</taxon>
        <taxon>Rhodospirillales</taxon>
        <taxon>Azospirillaceae</taxon>
        <taxon>Azospirillum</taxon>
    </lineage>
</organism>
<evidence type="ECO:0000313" key="1">
    <source>
        <dbReference type="EMBL" id="AWK86371.1"/>
    </source>
</evidence>
<reference evidence="2" key="1">
    <citation type="submission" date="2018-05" db="EMBL/GenBank/DDBJ databases">
        <title>Azospirillum thermophila sp. nov., a novel isolated from hot spring.</title>
        <authorList>
            <person name="Zhao Z."/>
        </authorList>
    </citation>
    <scope>NUCLEOTIDE SEQUENCE [LARGE SCALE GENOMIC DNA]</scope>
    <source>
        <strain evidence="2">CFH 70021</strain>
    </source>
</reference>
<protein>
    <submittedName>
        <fullName evidence="1">Uncharacterized protein</fullName>
    </submittedName>
</protein>
<sequence>MTDPRHASDTASAPVTRAQVIEICGRLDDMRIASIIATGATPAELMEARTWTAADDYMGEATRHPPAGRVAQLVDILKADEPDWEDG</sequence>
<name>A0A2S2CPE5_9PROT</name>
<gene>
    <name evidence="1" type="ORF">DEW08_09065</name>
</gene>
<dbReference type="Proteomes" id="UP000245629">
    <property type="component" value="Chromosome 2"/>
</dbReference>
<dbReference type="EMBL" id="CP029353">
    <property type="protein sequence ID" value="AWK86371.1"/>
    <property type="molecule type" value="Genomic_DNA"/>
</dbReference>
<dbReference type="RefSeq" id="WP_109326414.1">
    <property type="nucleotide sequence ID" value="NZ_CP029353.1"/>
</dbReference>
<accession>A0A2S2CPE5</accession>
<dbReference type="AlphaFoldDB" id="A0A2S2CPE5"/>
<proteinExistence type="predicted"/>
<dbReference type="OrthoDB" id="7870562at2"/>